<accession>A0A8T0RI73</accession>
<proteinExistence type="predicted"/>
<gene>
    <name evidence="1" type="ORF">PVAP13_6KG292606</name>
</gene>
<comment type="caution">
    <text evidence="1">The sequence shown here is derived from an EMBL/GenBank/DDBJ whole genome shotgun (WGS) entry which is preliminary data.</text>
</comment>
<organism evidence="1 2">
    <name type="scientific">Panicum virgatum</name>
    <name type="common">Blackwell switchgrass</name>
    <dbReference type="NCBI Taxonomy" id="38727"/>
    <lineage>
        <taxon>Eukaryota</taxon>
        <taxon>Viridiplantae</taxon>
        <taxon>Streptophyta</taxon>
        <taxon>Embryophyta</taxon>
        <taxon>Tracheophyta</taxon>
        <taxon>Spermatophyta</taxon>
        <taxon>Magnoliopsida</taxon>
        <taxon>Liliopsida</taxon>
        <taxon>Poales</taxon>
        <taxon>Poaceae</taxon>
        <taxon>PACMAD clade</taxon>
        <taxon>Panicoideae</taxon>
        <taxon>Panicodae</taxon>
        <taxon>Paniceae</taxon>
        <taxon>Panicinae</taxon>
        <taxon>Panicum</taxon>
        <taxon>Panicum sect. Hiantes</taxon>
    </lineage>
</organism>
<dbReference type="Proteomes" id="UP000823388">
    <property type="component" value="Chromosome 6K"/>
</dbReference>
<dbReference type="EMBL" id="CM029047">
    <property type="protein sequence ID" value="KAG2584379.1"/>
    <property type="molecule type" value="Genomic_DNA"/>
</dbReference>
<reference evidence="1" key="1">
    <citation type="submission" date="2020-05" db="EMBL/GenBank/DDBJ databases">
        <title>WGS assembly of Panicum virgatum.</title>
        <authorList>
            <person name="Lovell J.T."/>
            <person name="Jenkins J."/>
            <person name="Shu S."/>
            <person name="Juenger T.E."/>
            <person name="Schmutz J."/>
        </authorList>
    </citation>
    <scope>NUCLEOTIDE SEQUENCE</scope>
    <source>
        <strain evidence="1">AP13</strain>
    </source>
</reference>
<keyword evidence="2" id="KW-1185">Reference proteome</keyword>
<dbReference type="AlphaFoldDB" id="A0A8T0RI73"/>
<sequence length="40" mass="4475">MCLEINCLNLDVVCVLVGVSYDFSGVRVIYLRSCSSLYNN</sequence>
<name>A0A8T0RI73_PANVG</name>
<evidence type="ECO:0000313" key="2">
    <source>
        <dbReference type="Proteomes" id="UP000823388"/>
    </source>
</evidence>
<evidence type="ECO:0000313" key="1">
    <source>
        <dbReference type="EMBL" id="KAG2584379.1"/>
    </source>
</evidence>
<protein>
    <submittedName>
        <fullName evidence="1">Uncharacterized protein</fullName>
    </submittedName>
</protein>